<dbReference type="OrthoDB" id="3226781at2"/>
<dbReference type="RefSeq" id="WP_009482369.1">
    <property type="nucleotide sequence ID" value="NZ_BAFE01000052.1"/>
</dbReference>
<keyword evidence="4" id="KW-1185">Reference proteome</keyword>
<protein>
    <recommendedName>
        <fullName evidence="2">GerMN domain-containing protein</fullName>
    </recommendedName>
</protein>
<dbReference type="EMBL" id="BAFE01000052">
    <property type="protein sequence ID" value="GAB48471.1"/>
    <property type="molecule type" value="Genomic_DNA"/>
</dbReference>
<feature type="signal peptide" evidence="1">
    <location>
        <begin position="1"/>
        <end position="20"/>
    </location>
</feature>
<reference evidence="3 4" key="1">
    <citation type="submission" date="2012-02" db="EMBL/GenBank/DDBJ databases">
        <title>Whole genome shotgun sequence of Mobilicoccus pelagius NBRC 104925.</title>
        <authorList>
            <person name="Yoshida Y."/>
            <person name="Hosoyama A."/>
            <person name="Tsuchikane K."/>
            <person name="Katsumata H."/>
            <person name="Yamazaki S."/>
            <person name="Fujita N."/>
        </authorList>
    </citation>
    <scope>NUCLEOTIDE SEQUENCE [LARGE SCALE GENOMIC DNA]</scope>
    <source>
        <strain evidence="3 4">NBRC 104925</strain>
    </source>
</reference>
<keyword evidence="1" id="KW-0732">Signal</keyword>
<evidence type="ECO:0000256" key="1">
    <source>
        <dbReference type="SAM" id="SignalP"/>
    </source>
</evidence>
<dbReference type="PROSITE" id="PS51257">
    <property type="entry name" value="PROKAR_LIPOPROTEIN"/>
    <property type="match status" value="1"/>
</dbReference>
<dbReference type="AlphaFoldDB" id="H5URW3"/>
<comment type="caution">
    <text evidence="3">The sequence shown here is derived from an EMBL/GenBank/DDBJ whole genome shotgun (WGS) entry which is preliminary data.</text>
</comment>
<gene>
    <name evidence="3" type="ORF">MOPEL_073_01120</name>
</gene>
<organism evidence="3 4">
    <name type="scientific">Mobilicoccus pelagius NBRC 104925</name>
    <dbReference type="NCBI Taxonomy" id="1089455"/>
    <lineage>
        <taxon>Bacteria</taxon>
        <taxon>Bacillati</taxon>
        <taxon>Actinomycetota</taxon>
        <taxon>Actinomycetes</taxon>
        <taxon>Micrococcales</taxon>
        <taxon>Dermatophilaceae</taxon>
        <taxon>Mobilicoccus</taxon>
    </lineage>
</organism>
<dbReference type="Pfam" id="PF25976">
    <property type="entry name" value="LpqB_N"/>
    <property type="match status" value="1"/>
</dbReference>
<dbReference type="InterPro" id="IPR019606">
    <property type="entry name" value="GerMN"/>
</dbReference>
<evidence type="ECO:0000259" key="2">
    <source>
        <dbReference type="SMART" id="SM00909"/>
    </source>
</evidence>
<evidence type="ECO:0000313" key="4">
    <source>
        <dbReference type="Proteomes" id="UP000004367"/>
    </source>
</evidence>
<feature type="domain" description="GerMN" evidence="2">
    <location>
        <begin position="213"/>
        <end position="303"/>
    </location>
</feature>
<proteinExistence type="predicted"/>
<dbReference type="Proteomes" id="UP000004367">
    <property type="component" value="Unassembled WGS sequence"/>
</dbReference>
<sequence length="591" mass="62323">MIRARLVRRLLAAATVLALAGCGGLPDKSGVQQGLEVRAPEYQPIRLQFEPPTPGASPAQIVQGFLAAGGSPDDDYAASRAYLTGAASAAWEPRRQVTVFTDSRKLTVQVRGDTVSLNVPVAARVDKSGRYLASSPGAVTAATIGLTKVGGEWRISRLPRGFGTWLSSFYFERSFRQMTLTYTDPLDRTLLTDYRWFPMRPDAVSSRTWTGLATSLARAQLAPVPSYLEGAAVTAFPPGTDLAVDAVAIIDQVAHIELTSAALDASTEGRRAAWAQMLTTMRQVPGVSGVSITVAGAPLKILGIDGAPKSLAQLGYESPAAAAPALVIRDGERLQAVDFTGWLRGGENQRAVDATLPQVPERWESVAVSPDLREVAAVGRDRASLRRWTGGGSGSPTAFGSSLTQPAIDRRGRTWVGGADTRGRPRIWWFEGGSSPTSPPTALSAPWITGTIAAVLTSPGSRRLAVAVTDGAGITSVYVTGIALGQNGTPHALGKPWRIATGLSTMRDLTWADDASLAAVASWEGSDVRPIMLPLGGPVEFLPPVQDIDEIITSGGIRGVIVLTGDGGVWRRVNGTWQQHATADDLIVPGS</sequence>
<dbReference type="SUPFAM" id="SSF82171">
    <property type="entry name" value="DPP6 N-terminal domain-like"/>
    <property type="match status" value="1"/>
</dbReference>
<dbReference type="STRING" id="1089455.MOPEL_073_01120"/>
<evidence type="ECO:0000313" key="3">
    <source>
        <dbReference type="EMBL" id="GAB48471.1"/>
    </source>
</evidence>
<dbReference type="SMART" id="SM00909">
    <property type="entry name" value="Germane"/>
    <property type="match status" value="1"/>
</dbReference>
<name>H5URW3_9MICO</name>
<feature type="chain" id="PRO_5003599009" description="GerMN domain-containing protein" evidence="1">
    <location>
        <begin position="21"/>
        <end position="591"/>
    </location>
</feature>
<dbReference type="Pfam" id="PF10646">
    <property type="entry name" value="Germane"/>
    <property type="match status" value="1"/>
</dbReference>
<dbReference type="InterPro" id="IPR059026">
    <property type="entry name" value="LpqB_N"/>
</dbReference>
<dbReference type="eggNOG" id="COG5401">
    <property type="taxonomic scope" value="Bacteria"/>
</dbReference>
<accession>H5URW3</accession>